<comment type="caution">
    <text evidence="1">The sequence shown here is derived from an EMBL/GenBank/DDBJ whole genome shotgun (WGS) entry which is preliminary data.</text>
</comment>
<gene>
    <name evidence="1" type="ORF">C4B59_03975</name>
</gene>
<name>A0AC61L4Y0_9EURY</name>
<protein>
    <submittedName>
        <fullName evidence="1">Uncharacterized protein</fullName>
    </submittedName>
</protein>
<evidence type="ECO:0000313" key="1">
    <source>
        <dbReference type="EMBL" id="PXF61403.1"/>
    </source>
</evidence>
<proteinExistence type="predicted"/>
<sequence length="397" mass="45549">MSKEELVLLHGARTDDADLHEIRAALGSEPDWEYLTRTALYHGVAPLLYRSLSRISDAGLVPERVIAVLRERYYITLARNMIHYDELGTALHMFADAGIDVIILKGGALAEMVYHDIGLRPFSDVDILVREDDLKCAKEVMVESGYVLDERISPEAHNEEFGCDLHYVINEGHVLEIHWHIARKTGNDRYTRILIDELWKRALPARIADVDTLVLSPEDLLLHLCIHLPRHRYNRLIWFCDIAEVVRQGDVDWDRLVETANACRAMAYMYYGLHFTDDLLGCGVPARVLDELKPSCFERKVFESIPRDLLPDKKNVLQINPMLKMFLIDRTFDQLGYLWEYFFPPVGVLARSYSVSESSARVYLYYIVHPLHLGVKGVRRLLTIAGSKVRRVFGSDG</sequence>
<dbReference type="Proteomes" id="UP000248329">
    <property type="component" value="Unassembled WGS sequence"/>
</dbReference>
<reference evidence="1" key="1">
    <citation type="submission" date="2018-01" db="EMBL/GenBank/DDBJ databases">
        <authorList>
            <person name="Krukenberg V."/>
        </authorList>
    </citation>
    <scope>NUCLEOTIDE SEQUENCE</scope>
    <source>
        <strain evidence="1">E20ANME2</strain>
    </source>
</reference>
<organism evidence="1 2">
    <name type="scientific">Candidatus Methanogaster sp</name>
    <dbReference type="NCBI Taxonomy" id="3386292"/>
    <lineage>
        <taxon>Archaea</taxon>
        <taxon>Methanobacteriati</taxon>
        <taxon>Methanobacteriota</taxon>
        <taxon>Stenosarchaea group</taxon>
        <taxon>Methanomicrobia</taxon>
        <taxon>Methanosarcinales</taxon>
        <taxon>ANME-2 cluster</taxon>
        <taxon>Candidatus Methanogasteraceae</taxon>
        <taxon>Candidatus Methanogaster</taxon>
    </lineage>
</organism>
<accession>A0AC61L4Y0</accession>
<dbReference type="EMBL" id="PQXF01000005">
    <property type="protein sequence ID" value="PXF61403.1"/>
    <property type="molecule type" value="Genomic_DNA"/>
</dbReference>
<evidence type="ECO:0000313" key="2">
    <source>
        <dbReference type="Proteomes" id="UP000248329"/>
    </source>
</evidence>